<evidence type="ECO:0000259" key="5">
    <source>
        <dbReference type="Pfam" id="PF25151"/>
    </source>
</evidence>
<evidence type="ECO:0000256" key="2">
    <source>
        <dbReference type="ARBA" id="ARBA00022694"/>
    </source>
</evidence>
<dbReference type="InterPro" id="IPR056842">
    <property type="entry name" value="THADA-like_TPR_C"/>
</dbReference>
<comment type="similarity">
    <text evidence="1">Belongs to the THADA family.</text>
</comment>
<evidence type="ECO:0000259" key="3">
    <source>
        <dbReference type="Pfam" id="PF10350"/>
    </source>
</evidence>
<sequence>MELEPVRSVPRDAGSIDMEDICQNTQLLPEDTLQKIAKGPLVKFTIACDDIQKVTRLFESLRLAFASTAVTHSHTTAACNALSAFLDAAFVSKREETRRLARSQEVWVSVFVTFLNRYKDVKPRPMKQVLESLVVILAKTRDEPQRDSIQERIVDEVLPSVILGEARSRLKASILAMEMLVRKNAILPIELISAVDAWLLKNPKQWPSVLQEECQVSGIDPSLFLRRSSEDTASRVSFQKTATEILVFGVLNRAKAVELAPSVGEVLAYFFQKLQLSVDSCILSREDGESLASVWVKPVKYFLLKNLDILEKLSNHILHSLFSVSTGGFLRFIETLPLKSLLDGDMSSSSSAELTVLFASLQIAKKTGLVHEDLYFSRASTASKQAESAIVLKSELIGQFLFHHDFNIRMAALSLLVTAPSTTKPVSAAAIRVVLKSLPSLHAESDPCSRGEILTLIRGLIVRVKGGILADKENPVEEKITVNKKKQLVFARDDAETEACMKNYLEFLLTDLRPTASYHRHIMALKTLILLLESGLDDRYTGSVSGKPEGRQVRWKFNMDIFGSRLLRLLVDLLLDPFEEVRGTALNILKLFPLPVLLGGASHSAVGKPELIDAITKAEQLASNTSRADHADTVARLFYLIFCTASQSKVNDDGIFHWWDTKAGVVEMLLGKLEEKLSLPEGLFHSSLRDAPLHGYLCALRYIVSTPNFYSVIPNDGPVDGEIWRAIHSRISSCCDKIWDEVKPVLCIDSPEGHAAEPIEDLKVGPKDILSYSWRALRESSLLLNATLSNETYGPELGLNREDYEKIGRASFTQLAELRHRGAFSTVAQTFASCCQRCGQSKKREISELPLLWYQEAKKIIFESASKLTRRSAGLPALIAGILLSKPGGPLFHQVIQELQDISHLPAKHDEQNQVLELPQVHSMNCLKEIFTNARLGPHTEAFIMPALNLSAERMGSPIWALRNSGLMLFRALLNRMCRTDFVGFGGQSGSEPGARISFQKYPGLVPLLSALLEPPKQIKIAEQGDTAMVTERVFPALELIAEKMPNSPDTNDDMLRALVREHLKSPVWGIREHAARVYASLLNRSDIIENIQSLLKARDAKTQNYLHGEALCIKYSLRRFSCLPFALWNERVGEVKSTIEAVFSSSFPAAVSPFLVTTLLEILSDAVEKSIENGVEGEMIPLLDKFFETYDIIDNLDYVFDSSHPSWTTLSTTRAFSLLRRELAWITVLKKLVKGETDDLVPFMLRIATLDPNTCQWLLEQTHATFGVKEHYRGPLLDLYKSTILEGSPVEVKIPAISNLAANLQFLVDFNKTEVPSIDLPWEALAKEISINSTSKGFNRDRADVELQLQGCLLATKSIILHQELSETEILQWATRLRFALQEDTEFTTRYAAATSITAFARVLRPLGMAPRVDAAFLEVYLILYDLLNDDDEELRDIAASTASWILSFSSVSPPQKNVTLSPLNASELFAAFIAENYPSSQLLGSRAIRYILGQESRIGDSTSNARLLTVSTVIHELRQDSTILFEEEKQNLFVEEVREIDIWSGVLSQLAHSSYNEPLLKETFQWVCEGLSCFSETLASENGEDGLIGWTSKPETYILGVRVISLASVMVSKDFAGSGLLGEGKAALKDRLLTLLGRGKEGLLHVDLVSRIQLGLESS</sequence>
<evidence type="ECO:0000313" key="6">
    <source>
        <dbReference type="EMBL" id="KKK14031.1"/>
    </source>
</evidence>
<comment type="caution">
    <text evidence="6">The sequence shown here is derived from an EMBL/GenBank/DDBJ whole genome shotgun (WGS) entry which is preliminary data.</text>
</comment>
<keyword evidence="7" id="KW-1185">Reference proteome</keyword>
<gene>
    <name evidence="6" type="ORF">AOCH_004326</name>
</gene>
<dbReference type="InterPro" id="IPR016024">
    <property type="entry name" value="ARM-type_fold"/>
</dbReference>
<dbReference type="InterPro" id="IPR019442">
    <property type="entry name" value="THADA/TRM732_DUF2428"/>
</dbReference>
<dbReference type="InterPro" id="IPR056843">
    <property type="entry name" value="THADA-like_TPR"/>
</dbReference>
<dbReference type="EMBL" id="JYKN01003098">
    <property type="protein sequence ID" value="KKK14031.1"/>
    <property type="molecule type" value="Genomic_DNA"/>
</dbReference>
<dbReference type="Pfam" id="PF10350">
    <property type="entry name" value="DUF2428"/>
    <property type="match status" value="1"/>
</dbReference>
<dbReference type="Proteomes" id="UP000034947">
    <property type="component" value="Unassembled WGS sequence"/>
</dbReference>
<feature type="domain" description="tRNA (32-2'-O)-methyltransferase regulator THADA-like C-terminal TPR repeats region" evidence="5">
    <location>
        <begin position="963"/>
        <end position="1116"/>
    </location>
</feature>
<evidence type="ECO:0000256" key="1">
    <source>
        <dbReference type="ARBA" id="ARBA00010409"/>
    </source>
</evidence>
<feature type="domain" description="DUF2428" evidence="3">
    <location>
        <begin position="727"/>
        <end position="961"/>
    </location>
</feature>
<dbReference type="PANTHER" id="PTHR14387">
    <property type="entry name" value="THADA/DEATH RECEPTOR INTERACTING PROTEIN"/>
    <property type="match status" value="1"/>
</dbReference>
<dbReference type="InterPro" id="IPR051954">
    <property type="entry name" value="tRNA_methyltransferase_THADA"/>
</dbReference>
<dbReference type="VEuPathDB" id="FungiDB:P175DRAFT_0462696"/>
<evidence type="ECO:0000259" key="4">
    <source>
        <dbReference type="Pfam" id="PF25150"/>
    </source>
</evidence>
<dbReference type="SUPFAM" id="SSF48371">
    <property type="entry name" value="ARM repeat"/>
    <property type="match status" value="1"/>
</dbReference>
<reference evidence="6 7" key="1">
    <citation type="submission" date="2015-02" db="EMBL/GenBank/DDBJ databases">
        <title>Draft Genome Sequences of Two Closely-Related Aflatoxigenic Aspergillus Species Obtained from the Cote d'Ivoire.</title>
        <authorList>
            <person name="Moore G.G."/>
            <person name="Beltz S.B."/>
            <person name="Mack B.M."/>
        </authorList>
    </citation>
    <scope>NUCLEOTIDE SEQUENCE [LARGE SCALE GENOMIC DNA]</scope>
    <source>
        <strain evidence="6 7">SRRC1432</strain>
    </source>
</reference>
<organism evidence="6 7">
    <name type="scientific">Aspergillus ochraceoroseus</name>
    <dbReference type="NCBI Taxonomy" id="138278"/>
    <lineage>
        <taxon>Eukaryota</taxon>
        <taxon>Fungi</taxon>
        <taxon>Dikarya</taxon>
        <taxon>Ascomycota</taxon>
        <taxon>Pezizomycotina</taxon>
        <taxon>Eurotiomycetes</taxon>
        <taxon>Eurotiomycetidae</taxon>
        <taxon>Eurotiales</taxon>
        <taxon>Aspergillaceae</taxon>
        <taxon>Aspergillus</taxon>
        <taxon>Aspergillus subgen. Nidulantes</taxon>
    </lineage>
</organism>
<proteinExistence type="inferred from homology"/>
<dbReference type="Pfam" id="PF25150">
    <property type="entry name" value="TPR_Trm732"/>
    <property type="match status" value="1"/>
</dbReference>
<dbReference type="OrthoDB" id="289314at2759"/>
<feature type="domain" description="tRNA (32-2'-O)-methyltransferase regulator THADA-like TPR repeats region" evidence="4">
    <location>
        <begin position="293"/>
        <end position="582"/>
    </location>
</feature>
<dbReference type="PANTHER" id="PTHR14387:SF0">
    <property type="entry name" value="DUF2428 DOMAIN-CONTAINING PROTEIN"/>
    <property type="match status" value="1"/>
</dbReference>
<evidence type="ECO:0000313" key="7">
    <source>
        <dbReference type="Proteomes" id="UP000034947"/>
    </source>
</evidence>
<dbReference type="Pfam" id="PF25151">
    <property type="entry name" value="TPR_Trm732_C"/>
    <property type="match status" value="1"/>
</dbReference>
<keyword evidence="2" id="KW-0819">tRNA processing</keyword>
<dbReference type="Pfam" id="PF26523">
    <property type="entry name" value="Trm732_C"/>
    <property type="match status" value="1"/>
</dbReference>
<accession>A0A0F8UT61</accession>
<dbReference type="GO" id="GO:0005829">
    <property type="term" value="C:cytosol"/>
    <property type="evidence" value="ECO:0007669"/>
    <property type="project" value="TreeGrafter"/>
</dbReference>
<name>A0A0F8UT61_9EURO</name>
<protein>
    <submittedName>
        <fullName evidence="6">Uncharacterized protein</fullName>
    </submittedName>
</protein>
<dbReference type="GO" id="GO:0030488">
    <property type="term" value="P:tRNA methylation"/>
    <property type="evidence" value="ECO:0007669"/>
    <property type="project" value="TreeGrafter"/>
</dbReference>